<dbReference type="Pfam" id="PF02852">
    <property type="entry name" value="Pyr_redox_dim"/>
    <property type="match status" value="1"/>
</dbReference>
<dbReference type="PANTHER" id="PTHR43429">
    <property type="entry name" value="PYRIDINE NUCLEOTIDE-DISULFIDE OXIDOREDUCTASE DOMAIN-CONTAINING"/>
    <property type="match status" value="1"/>
</dbReference>
<dbReference type="Proteomes" id="UP001501577">
    <property type="component" value="Unassembled WGS sequence"/>
</dbReference>
<feature type="domain" description="FAD/NAD(P)-binding" evidence="9">
    <location>
        <begin position="1"/>
        <end position="307"/>
    </location>
</feature>
<organism evidence="10 11">
    <name type="scientific">Tetragenococcus solitarius</name>
    <dbReference type="NCBI Taxonomy" id="71453"/>
    <lineage>
        <taxon>Bacteria</taxon>
        <taxon>Bacillati</taxon>
        <taxon>Bacillota</taxon>
        <taxon>Bacilli</taxon>
        <taxon>Lactobacillales</taxon>
        <taxon>Enterococcaceae</taxon>
        <taxon>Tetragenococcus</taxon>
    </lineage>
</organism>
<keyword evidence="6" id="KW-0558">Oxidation</keyword>
<dbReference type="SUPFAM" id="SSF51905">
    <property type="entry name" value="FAD/NAD(P)-binding domain"/>
    <property type="match status" value="1"/>
</dbReference>
<feature type="domain" description="Pyridine nucleotide-disulphide oxidoreductase dimerisation" evidence="8">
    <location>
        <begin position="335"/>
        <end position="434"/>
    </location>
</feature>
<name>A0ABN3Y3W3_9ENTE</name>
<evidence type="ECO:0000256" key="4">
    <source>
        <dbReference type="ARBA" id="ARBA00022827"/>
    </source>
</evidence>
<dbReference type="PRINTS" id="PR00411">
    <property type="entry name" value="PNDRDTASEI"/>
</dbReference>
<accession>A0ABN3Y3W3</accession>
<evidence type="ECO:0000256" key="6">
    <source>
        <dbReference type="ARBA" id="ARBA00023097"/>
    </source>
</evidence>
<comment type="caution">
    <text evidence="10">The sequence shown here is derived from an EMBL/GenBank/DDBJ whole genome shotgun (WGS) entry which is preliminary data.</text>
</comment>
<evidence type="ECO:0000313" key="11">
    <source>
        <dbReference type="Proteomes" id="UP001501577"/>
    </source>
</evidence>
<keyword evidence="7" id="KW-0676">Redox-active center</keyword>
<evidence type="ECO:0000259" key="8">
    <source>
        <dbReference type="Pfam" id="PF02852"/>
    </source>
</evidence>
<protein>
    <submittedName>
        <fullName evidence="10">FAD-dependent oxidoreductase</fullName>
    </submittedName>
</protein>
<sequence length="451" mass="50313">MRVVIIGGSHAGIAAARHLKKIDANVEVVIIERSTILGYIGSSLNLYLEGEITDLSEAKTTTFDQLLAEKINVLLNTEAIKIQTEKKEVVISTTRDKKSTEKVIFYDYLILAMGSSQYQTYLPLRSEHEIINYKTLPQAKQAVKTLCTAGKVVIIGAGLIGFELVESLAKLKKEIYLIERMDNILFRYFDHEITQKLLEKLPENVHLLLNSSVKEIQLDKKDTVNGVVLTDDQMIACDAVVSAVNPRPNISLVDKSLAINKDGTISTNEYLQTSDPAIYAAGDLISIAFNASSSLLYVPLVTNAYRSGIIAASNILLKEKIPFPKVQRTVATELFQMYLASTGVNEEEAPYYGFQVSSVAKTYSQKHLFVKEDNFKLTLKIIFDQKSKQIMGGQLMTNSREQVEIINILSTLITMKADLKQLTTMDFYFNPKLSLPLHFLNDLAMEGLLAK</sequence>
<evidence type="ECO:0000256" key="1">
    <source>
        <dbReference type="ARBA" id="ARBA00001974"/>
    </source>
</evidence>
<dbReference type="Gene3D" id="3.50.50.60">
    <property type="entry name" value="FAD/NAD(P)-binding domain"/>
    <property type="match status" value="2"/>
</dbReference>
<keyword evidence="11" id="KW-1185">Reference proteome</keyword>
<dbReference type="InterPro" id="IPR016156">
    <property type="entry name" value="FAD/NAD-linked_Rdtase_dimer_sf"/>
</dbReference>
<evidence type="ECO:0000256" key="3">
    <source>
        <dbReference type="ARBA" id="ARBA00022630"/>
    </source>
</evidence>
<evidence type="ECO:0000259" key="9">
    <source>
        <dbReference type="Pfam" id="PF07992"/>
    </source>
</evidence>
<comment type="cofactor">
    <cofactor evidence="1">
        <name>FAD</name>
        <dbReference type="ChEBI" id="CHEBI:57692"/>
    </cofactor>
</comment>
<keyword evidence="3" id="KW-0285">Flavoprotein</keyword>
<dbReference type="InterPro" id="IPR004099">
    <property type="entry name" value="Pyr_nucl-diS_OxRdtase_dimer"/>
</dbReference>
<dbReference type="Pfam" id="PF07992">
    <property type="entry name" value="Pyr_redox_2"/>
    <property type="match status" value="1"/>
</dbReference>
<proteinExistence type="inferred from homology"/>
<dbReference type="SUPFAM" id="SSF55424">
    <property type="entry name" value="FAD/NAD-linked reductases, dimerisation (C-terminal) domain"/>
    <property type="match status" value="1"/>
</dbReference>
<evidence type="ECO:0000256" key="5">
    <source>
        <dbReference type="ARBA" id="ARBA00023002"/>
    </source>
</evidence>
<dbReference type="PRINTS" id="PR00368">
    <property type="entry name" value="FADPNR"/>
</dbReference>
<evidence type="ECO:0000256" key="7">
    <source>
        <dbReference type="ARBA" id="ARBA00023284"/>
    </source>
</evidence>
<dbReference type="InterPro" id="IPR050260">
    <property type="entry name" value="FAD-bd_OxRdtase"/>
</dbReference>
<reference evidence="10 11" key="1">
    <citation type="journal article" date="2019" name="Int. J. Syst. Evol. Microbiol.">
        <title>The Global Catalogue of Microorganisms (GCM) 10K type strain sequencing project: providing services to taxonomists for standard genome sequencing and annotation.</title>
        <authorList>
            <consortium name="The Broad Institute Genomics Platform"/>
            <consortium name="The Broad Institute Genome Sequencing Center for Infectious Disease"/>
            <person name="Wu L."/>
            <person name="Ma J."/>
        </authorList>
    </citation>
    <scope>NUCLEOTIDE SEQUENCE [LARGE SCALE GENOMIC DNA]</scope>
    <source>
        <strain evidence="10 11">JCM 8736</strain>
    </source>
</reference>
<dbReference type="RefSeq" id="WP_068710423.1">
    <property type="nucleotide sequence ID" value="NZ_BAAAXQ010000033.1"/>
</dbReference>
<comment type="similarity">
    <text evidence="2">Belongs to the class-III pyridine nucleotide-disulfide oxidoreductase family.</text>
</comment>
<dbReference type="InterPro" id="IPR036188">
    <property type="entry name" value="FAD/NAD-bd_sf"/>
</dbReference>
<dbReference type="EMBL" id="BAAAXQ010000033">
    <property type="protein sequence ID" value="GAA3016680.1"/>
    <property type="molecule type" value="Genomic_DNA"/>
</dbReference>
<evidence type="ECO:0000313" key="10">
    <source>
        <dbReference type="EMBL" id="GAA3016680.1"/>
    </source>
</evidence>
<keyword evidence="4" id="KW-0274">FAD</keyword>
<evidence type="ECO:0000256" key="2">
    <source>
        <dbReference type="ARBA" id="ARBA00009130"/>
    </source>
</evidence>
<dbReference type="PANTHER" id="PTHR43429:SF1">
    <property type="entry name" value="NAD(P)H SULFUR OXIDOREDUCTASE (COA-DEPENDENT)"/>
    <property type="match status" value="1"/>
</dbReference>
<gene>
    <name evidence="10" type="ORF">GCM10019998_11090</name>
</gene>
<dbReference type="Gene3D" id="3.30.390.30">
    <property type="match status" value="1"/>
</dbReference>
<keyword evidence="5" id="KW-0560">Oxidoreductase</keyword>
<dbReference type="InterPro" id="IPR023753">
    <property type="entry name" value="FAD/NAD-binding_dom"/>
</dbReference>